<evidence type="ECO:0000313" key="8">
    <source>
        <dbReference type="EMBL" id="KAK1439805.1"/>
    </source>
</evidence>
<reference evidence="8" key="1">
    <citation type="journal article" date="2023" name="bioRxiv">
        <title>Improved chromosome-level genome assembly for marigold (Tagetes erecta).</title>
        <authorList>
            <person name="Jiang F."/>
            <person name="Yuan L."/>
            <person name="Wang S."/>
            <person name="Wang H."/>
            <person name="Xu D."/>
            <person name="Wang A."/>
            <person name="Fan W."/>
        </authorList>
    </citation>
    <scope>NUCLEOTIDE SEQUENCE</scope>
    <source>
        <strain evidence="8">WSJ</strain>
        <tissue evidence="8">Leaf</tissue>
    </source>
</reference>
<dbReference type="InterPro" id="IPR000571">
    <property type="entry name" value="Znf_CCCH"/>
</dbReference>
<evidence type="ECO:0000259" key="7">
    <source>
        <dbReference type="PROSITE" id="PS50103"/>
    </source>
</evidence>
<evidence type="ECO:0000256" key="1">
    <source>
        <dbReference type="ARBA" id="ARBA00022723"/>
    </source>
</evidence>
<feature type="region of interest" description="Disordered" evidence="6">
    <location>
        <begin position="340"/>
        <end position="363"/>
    </location>
</feature>
<feature type="domain" description="C3H1-type" evidence="7">
    <location>
        <begin position="108"/>
        <end position="136"/>
    </location>
</feature>
<feature type="zinc finger region" description="C3H1-type" evidence="5">
    <location>
        <begin position="264"/>
        <end position="292"/>
    </location>
</feature>
<keyword evidence="9" id="KW-1185">Reference proteome</keyword>
<dbReference type="SUPFAM" id="SSF90229">
    <property type="entry name" value="CCCH zinc finger"/>
    <property type="match status" value="5"/>
</dbReference>
<dbReference type="EMBL" id="JAUHHV010000001">
    <property type="protein sequence ID" value="KAK1439805.1"/>
    <property type="molecule type" value="Genomic_DNA"/>
</dbReference>
<feature type="zinc finger region" description="C3H1-type" evidence="5">
    <location>
        <begin position="63"/>
        <end position="91"/>
    </location>
</feature>
<feature type="zinc finger region" description="C3H1-type" evidence="5">
    <location>
        <begin position="21"/>
        <end position="49"/>
    </location>
</feature>
<evidence type="ECO:0000256" key="3">
    <source>
        <dbReference type="ARBA" id="ARBA00022833"/>
    </source>
</evidence>
<dbReference type="PANTHER" id="PTHR12506:SF50">
    <property type="entry name" value="ZINC FINGER CCCH DOMAIN-CONTAINING PROTEIN 26"/>
    <property type="match status" value="1"/>
</dbReference>
<dbReference type="GO" id="GO:0008270">
    <property type="term" value="F:zinc ion binding"/>
    <property type="evidence" value="ECO:0007669"/>
    <property type="project" value="UniProtKB-KW"/>
</dbReference>
<dbReference type="Gene3D" id="4.10.1000.10">
    <property type="entry name" value="Zinc finger, CCCH-type"/>
    <property type="match status" value="2"/>
</dbReference>
<keyword evidence="1 5" id="KW-0479">Metal-binding</keyword>
<comment type="caution">
    <text evidence="8">The sequence shown here is derived from an EMBL/GenBank/DDBJ whole genome shotgun (WGS) entry which is preliminary data.</text>
</comment>
<evidence type="ECO:0000256" key="4">
    <source>
        <dbReference type="ARBA" id="ARBA00023125"/>
    </source>
</evidence>
<keyword evidence="4" id="KW-0238">DNA-binding</keyword>
<dbReference type="InterPro" id="IPR036855">
    <property type="entry name" value="Znf_CCCH_sf"/>
</dbReference>
<feature type="zinc finger region" description="C3H1-type" evidence="5">
    <location>
        <begin position="108"/>
        <end position="136"/>
    </location>
</feature>
<dbReference type="PROSITE" id="PS50103">
    <property type="entry name" value="ZF_C3H1"/>
    <property type="match status" value="5"/>
</dbReference>
<name>A0AAD8LCD4_TARER</name>
<feature type="domain" description="C3H1-type" evidence="7">
    <location>
        <begin position="218"/>
        <end position="246"/>
    </location>
</feature>
<gene>
    <name evidence="8" type="ORF">QVD17_05626</name>
</gene>
<dbReference type="SMART" id="SM00356">
    <property type="entry name" value="ZnF_C3H1"/>
    <property type="match status" value="5"/>
</dbReference>
<dbReference type="Gene3D" id="2.30.30.1190">
    <property type="match status" value="1"/>
</dbReference>
<feature type="domain" description="C3H1-type" evidence="7">
    <location>
        <begin position="63"/>
        <end position="91"/>
    </location>
</feature>
<feature type="domain" description="C3H1-type" evidence="7">
    <location>
        <begin position="264"/>
        <end position="292"/>
    </location>
</feature>
<keyword evidence="2 5" id="KW-0863">Zinc-finger</keyword>
<dbReference type="InterPro" id="IPR050974">
    <property type="entry name" value="Plant_ZF_CCCH"/>
</dbReference>
<feature type="compositionally biased region" description="Polar residues" evidence="6">
    <location>
        <begin position="344"/>
        <end position="363"/>
    </location>
</feature>
<organism evidence="8 9">
    <name type="scientific">Tagetes erecta</name>
    <name type="common">African marigold</name>
    <dbReference type="NCBI Taxonomy" id="13708"/>
    <lineage>
        <taxon>Eukaryota</taxon>
        <taxon>Viridiplantae</taxon>
        <taxon>Streptophyta</taxon>
        <taxon>Embryophyta</taxon>
        <taxon>Tracheophyta</taxon>
        <taxon>Spermatophyta</taxon>
        <taxon>Magnoliopsida</taxon>
        <taxon>eudicotyledons</taxon>
        <taxon>Gunneridae</taxon>
        <taxon>Pentapetalae</taxon>
        <taxon>asterids</taxon>
        <taxon>campanulids</taxon>
        <taxon>Asterales</taxon>
        <taxon>Asteraceae</taxon>
        <taxon>Asteroideae</taxon>
        <taxon>Heliantheae alliance</taxon>
        <taxon>Tageteae</taxon>
        <taxon>Tagetes</taxon>
    </lineage>
</organism>
<dbReference type="GO" id="GO:0003729">
    <property type="term" value="F:mRNA binding"/>
    <property type="evidence" value="ECO:0007669"/>
    <property type="project" value="TreeGrafter"/>
</dbReference>
<dbReference type="Pfam" id="PF00642">
    <property type="entry name" value="zf-CCCH"/>
    <property type="match status" value="5"/>
</dbReference>
<protein>
    <recommendedName>
        <fullName evidence="7">C3H1-type domain-containing protein</fullName>
    </recommendedName>
</protein>
<dbReference type="PANTHER" id="PTHR12506">
    <property type="entry name" value="PROTEIN PHOSPHATASE RELATED"/>
    <property type="match status" value="1"/>
</dbReference>
<keyword evidence="3 5" id="KW-0862">Zinc</keyword>
<proteinExistence type="predicted"/>
<dbReference type="Proteomes" id="UP001229421">
    <property type="component" value="Unassembled WGS sequence"/>
</dbReference>
<evidence type="ECO:0000256" key="5">
    <source>
        <dbReference type="PROSITE-ProRule" id="PRU00723"/>
    </source>
</evidence>
<dbReference type="GO" id="GO:0003677">
    <property type="term" value="F:DNA binding"/>
    <property type="evidence" value="ECO:0007669"/>
    <property type="project" value="UniProtKB-KW"/>
</dbReference>
<feature type="compositionally biased region" description="Basic and acidic residues" evidence="6">
    <location>
        <begin position="1"/>
        <end position="12"/>
    </location>
</feature>
<feature type="domain" description="C3H1-type" evidence="7">
    <location>
        <begin position="21"/>
        <end position="49"/>
    </location>
</feature>
<evidence type="ECO:0000313" key="9">
    <source>
        <dbReference type="Proteomes" id="UP001229421"/>
    </source>
</evidence>
<evidence type="ECO:0000256" key="6">
    <source>
        <dbReference type="SAM" id="MobiDB-lite"/>
    </source>
</evidence>
<feature type="zinc finger region" description="C3H1-type" evidence="5">
    <location>
        <begin position="218"/>
        <end position="246"/>
    </location>
</feature>
<dbReference type="AlphaFoldDB" id="A0AAD8LCD4"/>
<feature type="region of interest" description="Disordered" evidence="6">
    <location>
        <begin position="1"/>
        <end position="20"/>
    </location>
</feature>
<sequence>MPDKTEVSKNDESGSMAYPDRPGEPDCTYYLRTGLCGYGDDCKFNHPNNNVQDNQHEVNLPERIGEQDCAYYIKTGTCKYGSTCKYHHPRDRRGAGPAVLNAIGLPMRQGQESCSHYLRTGSCKFGVACKFHHPQPGVDVSNPWVSRPAGTPTGVNGGLAWPYLSSQTHFSNLPYSRWGPGTSLSLYMGNMSSVGSTNGLTSVDHVYPSTLGSHLPLRPGEPKCRYFMETGSCKNGSDCKYHHPRENMVKSDTSSFGPFGLPLRPGQPICSYYMLYGLCKYGPGCKYDHPLMVYTYNYITGLTSVPMVDPTLLSYGGMNLSGSLPSKSLKNRSCTSEHIGDSKFGTNDSSGDQVGSSHSLSRN</sequence>
<evidence type="ECO:0000256" key="2">
    <source>
        <dbReference type="ARBA" id="ARBA00022771"/>
    </source>
</evidence>
<accession>A0AAD8LCD4</accession>